<evidence type="ECO:0000259" key="5">
    <source>
        <dbReference type="PROSITE" id="PS51078"/>
    </source>
</evidence>
<dbReference type="Gene3D" id="3.30.450.40">
    <property type="match status" value="1"/>
</dbReference>
<dbReference type="Pfam" id="PF01614">
    <property type="entry name" value="IclR_C"/>
    <property type="match status" value="1"/>
</dbReference>
<dbReference type="SUPFAM" id="SSF46785">
    <property type="entry name" value="Winged helix' DNA-binding domain"/>
    <property type="match status" value="1"/>
</dbReference>
<dbReference type="PANTHER" id="PTHR30136">
    <property type="entry name" value="HELIX-TURN-HELIX TRANSCRIPTIONAL REGULATOR, ICLR FAMILY"/>
    <property type="match status" value="1"/>
</dbReference>
<organism evidence="6 7">
    <name type="scientific">Caballeronia zhejiangensis</name>
    <dbReference type="NCBI Taxonomy" id="871203"/>
    <lineage>
        <taxon>Bacteria</taxon>
        <taxon>Pseudomonadati</taxon>
        <taxon>Pseudomonadota</taxon>
        <taxon>Betaproteobacteria</taxon>
        <taxon>Burkholderiales</taxon>
        <taxon>Burkholderiaceae</taxon>
        <taxon>Caballeronia</taxon>
    </lineage>
</organism>
<evidence type="ECO:0000259" key="4">
    <source>
        <dbReference type="PROSITE" id="PS51077"/>
    </source>
</evidence>
<evidence type="ECO:0000256" key="3">
    <source>
        <dbReference type="ARBA" id="ARBA00023163"/>
    </source>
</evidence>
<dbReference type="Pfam" id="PF09339">
    <property type="entry name" value="HTH_IclR"/>
    <property type="match status" value="1"/>
</dbReference>
<dbReference type="PROSITE" id="PS51078">
    <property type="entry name" value="ICLR_ED"/>
    <property type="match status" value="1"/>
</dbReference>
<dbReference type="PANTHER" id="PTHR30136:SF8">
    <property type="entry name" value="TRANSCRIPTIONAL REGULATORY PROTEIN"/>
    <property type="match status" value="1"/>
</dbReference>
<dbReference type="InterPro" id="IPR036388">
    <property type="entry name" value="WH-like_DNA-bd_sf"/>
</dbReference>
<dbReference type="SUPFAM" id="SSF55781">
    <property type="entry name" value="GAF domain-like"/>
    <property type="match status" value="1"/>
</dbReference>
<comment type="caution">
    <text evidence="6">The sequence shown here is derived from an EMBL/GenBank/DDBJ whole genome shotgun (WGS) entry which is preliminary data.</text>
</comment>
<feature type="domain" description="HTH iclR-type" evidence="4">
    <location>
        <begin position="20"/>
        <end position="82"/>
    </location>
</feature>
<evidence type="ECO:0000313" key="7">
    <source>
        <dbReference type="Proteomes" id="UP000027451"/>
    </source>
</evidence>
<keyword evidence="7" id="KW-1185">Reference proteome</keyword>
<dbReference type="AlphaFoldDB" id="A0A656QP18"/>
<dbReference type="PROSITE" id="PS51077">
    <property type="entry name" value="HTH_ICLR"/>
    <property type="match status" value="1"/>
</dbReference>
<protein>
    <submittedName>
        <fullName evidence="6">IclR family transcriptional regulator</fullName>
    </submittedName>
</protein>
<accession>A0A656QP18</accession>
<dbReference type="InterPro" id="IPR005471">
    <property type="entry name" value="Tscrpt_reg_IclR_N"/>
</dbReference>
<evidence type="ECO:0000313" key="6">
    <source>
        <dbReference type="EMBL" id="KDR30123.1"/>
    </source>
</evidence>
<dbReference type="GO" id="GO:0003677">
    <property type="term" value="F:DNA binding"/>
    <property type="evidence" value="ECO:0007669"/>
    <property type="project" value="UniProtKB-KW"/>
</dbReference>
<keyword evidence="1" id="KW-0805">Transcription regulation</keyword>
<dbReference type="GO" id="GO:0045892">
    <property type="term" value="P:negative regulation of DNA-templated transcription"/>
    <property type="evidence" value="ECO:0007669"/>
    <property type="project" value="TreeGrafter"/>
</dbReference>
<dbReference type="GO" id="GO:0003700">
    <property type="term" value="F:DNA-binding transcription factor activity"/>
    <property type="evidence" value="ECO:0007669"/>
    <property type="project" value="TreeGrafter"/>
</dbReference>
<dbReference type="Gene3D" id="1.10.10.10">
    <property type="entry name" value="Winged helix-like DNA-binding domain superfamily/Winged helix DNA-binding domain"/>
    <property type="match status" value="1"/>
</dbReference>
<gene>
    <name evidence="6" type="ORF">BG60_03990</name>
</gene>
<dbReference type="SMART" id="SM00346">
    <property type="entry name" value="HTH_ICLR"/>
    <property type="match status" value="1"/>
</dbReference>
<dbReference type="InterPro" id="IPR014757">
    <property type="entry name" value="Tscrpt_reg_IclR_C"/>
</dbReference>
<evidence type="ECO:0000256" key="1">
    <source>
        <dbReference type="ARBA" id="ARBA00023015"/>
    </source>
</evidence>
<keyword evidence="2" id="KW-0238">DNA-binding</keyword>
<evidence type="ECO:0000256" key="2">
    <source>
        <dbReference type="ARBA" id="ARBA00023125"/>
    </source>
</evidence>
<reference evidence="6 7" key="1">
    <citation type="submission" date="2014-03" db="EMBL/GenBank/DDBJ databases">
        <title>Draft Genome Sequences of Four Burkholderia Strains.</title>
        <authorList>
            <person name="Liu X.Y."/>
            <person name="Li C.X."/>
            <person name="Xu J.H."/>
        </authorList>
    </citation>
    <scope>NUCLEOTIDE SEQUENCE [LARGE SCALE GENOMIC DNA]</scope>
    <source>
        <strain evidence="6 7">OP-1</strain>
    </source>
</reference>
<name>A0A656QP18_9BURK</name>
<dbReference type="Proteomes" id="UP000027451">
    <property type="component" value="Unassembled WGS sequence"/>
</dbReference>
<dbReference type="InterPro" id="IPR050707">
    <property type="entry name" value="HTH_MetabolicPath_Reg"/>
</dbReference>
<keyword evidence="3" id="KW-0804">Transcription</keyword>
<dbReference type="InterPro" id="IPR029016">
    <property type="entry name" value="GAF-like_dom_sf"/>
</dbReference>
<proteinExistence type="predicted"/>
<dbReference type="InterPro" id="IPR036390">
    <property type="entry name" value="WH_DNA-bd_sf"/>
</dbReference>
<feature type="domain" description="IclR-ED" evidence="5">
    <location>
        <begin position="83"/>
        <end position="269"/>
    </location>
</feature>
<sequence>MARIVDNNTRSGMSAVRRGIQSIEVGGALLRALVDHGGPMLLGDLAKKAGMPSAKAHPYLVSYGNLGLIQQDPATGRYELGPFALQMGLISLQRVDPVRLAIAEVANVTPRIEHTVALATAGSYGPTIVHIQQASVPIHVTMRTGTVMSLLQTATGRAFAAYLPPMTVDALVAIERAGALQVGAQRRDYTRAQTDAMLAEVREHGIARAIDEPVAGISAMSAPVFDHTRNIVLAITAIGPSGSFDGAWNGDIATALHACAQRVSKMLGFVAV</sequence>
<dbReference type="EMBL" id="JFHD01000010">
    <property type="protein sequence ID" value="KDR30123.1"/>
    <property type="molecule type" value="Genomic_DNA"/>
</dbReference>